<feature type="compositionally biased region" description="Acidic residues" evidence="1">
    <location>
        <begin position="1"/>
        <end position="10"/>
    </location>
</feature>
<proteinExistence type="predicted"/>
<sequence length="123" mass="13933">MESESDDADSDIGSSASQSAKQDGWTIPDICALMLYTVKSNGVTNSTLDKFLKIVALVINGERNMEDGLSGKKFPANVRSVKRMLEISHEDQWKVVHIMSHKTDCTEERPRRSYNRDMWLHTT</sequence>
<keyword evidence="3" id="KW-1185">Reference proteome</keyword>
<dbReference type="AlphaFoldDB" id="A0A1D1W091"/>
<accession>A0A1D1W091</accession>
<feature type="compositionally biased region" description="Low complexity" evidence="1">
    <location>
        <begin position="11"/>
        <end position="20"/>
    </location>
</feature>
<protein>
    <submittedName>
        <fullName evidence="2">Uncharacterized protein</fullName>
    </submittedName>
</protein>
<comment type="caution">
    <text evidence="2">The sequence shown here is derived from an EMBL/GenBank/DDBJ whole genome shotgun (WGS) entry which is preliminary data.</text>
</comment>
<name>A0A1D1W091_RAMVA</name>
<gene>
    <name evidence="2" type="primary">RvY_16925-1</name>
    <name evidence="2" type="synonym">RvY_16925.1</name>
    <name evidence="2" type="ORF">RvY_16925</name>
</gene>
<evidence type="ECO:0000313" key="3">
    <source>
        <dbReference type="Proteomes" id="UP000186922"/>
    </source>
</evidence>
<evidence type="ECO:0000256" key="1">
    <source>
        <dbReference type="SAM" id="MobiDB-lite"/>
    </source>
</evidence>
<feature type="region of interest" description="Disordered" evidence="1">
    <location>
        <begin position="1"/>
        <end position="22"/>
    </location>
</feature>
<organism evidence="2 3">
    <name type="scientific">Ramazzottius varieornatus</name>
    <name type="common">Water bear</name>
    <name type="synonym">Tardigrade</name>
    <dbReference type="NCBI Taxonomy" id="947166"/>
    <lineage>
        <taxon>Eukaryota</taxon>
        <taxon>Metazoa</taxon>
        <taxon>Ecdysozoa</taxon>
        <taxon>Tardigrada</taxon>
        <taxon>Eutardigrada</taxon>
        <taxon>Parachela</taxon>
        <taxon>Hypsibioidea</taxon>
        <taxon>Ramazzottiidae</taxon>
        <taxon>Ramazzottius</taxon>
    </lineage>
</organism>
<dbReference type="EMBL" id="BDGG01000014">
    <property type="protein sequence ID" value="GAV07037.1"/>
    <property type="molecule type" value="Genomic_DNA"/>
</dbReference>
<reference evidence="2 3" key="1">
    <citation type="journal article" date="2016" name="Nat. Commun.">
        <title>Extremotolerant tardigrade genome and improved radiotolerance of human cultured cells by tardigrade-unique protein.</title>
        <authorList>
            <person name="Hashimoto T."/>
            <person name="Horikawa D.D."/>
            <person name="Saito Y."/>
            <person name="Kuwahara H."/>
            <person name="Kozuka-Hata H."/>
            <person name="Shin-I T."/>
            <person name="Minakuchi Y."/>
            <person name="Ohishi K."/>
            <person name="Motoyama A."/>
            <person name="Aizu T."/>
            <person name="Enomoto A."/>
            <person name="Kondo K."/>
            <person name="Tanaka S."/>
            <person name="Hara Y."/>
            <person name="Koshikawa S."/>
            <person name="Sagara H."/>
            <person name="Miura T."/>
            <person name="Yokobori S."/>
            <person name="Miyagawa K."/>
            <person name="Suzuki Y."/>
            <person name="Kubo T."/>
            <person name="Oyama M."/>
            <person name="Kohara Y."/>
            <person name="Fujiyama A."/>
            <person name="Arakawa K."/>
            <person name="Katayama T."/>
            <person name="Toyoda A."/>
            <person name="Kunieda T."/>
        </authorList>
    </citation>
    <scope>NUCLEOTIDE SEQUENCE [LARGE SCALE GENOMIC DNA]</scope>
    <source>
        <strain evidence="2 3">YOKOZUNA-1</strain>
    </source>
</reference>
<dbReference type="Proteomes" id="UP000186922">
    <property type="component" value="Unassembled WGS sequence"/>
</dbReference>
<evidence type="ECO:0000313" key="2">
    <source>
        <dbReference type="EMBL" id="GAV07037.1"/>
    </source>
</evidence>